<dbReference type="Pfam" id="PF17829">
    <property type="entry name" value="GH115_C"/>
    <property type="match status" value="1"/>
</dbReference>
<evidence type="ECO:0000313" key="4">
    <source>
        <dbReference type="EMBL" id="MDO6414942.1"/>
    </source>
</evidence>
<dbReference type="Pfam" id="PF15979">
    <property type="entry name" value="Glyco_hydro_115"/>
    <property type="match status" value="1"/>
</dbReference>
<reference evidence="4" key="1">
    <citation type="submission" date="2023-07" db="EMBL/GenBank/DDBJ databases">
        <authorList>
            <person name="Kim M."/>
        </authorList>
    </citation>
    <scope>NUCLEOTIDE SEQUENCE</scope>
    <source>
        <strain evidence="4">BIUV-7</strain>
    </source>
</reference>
<dbReference type="InterPro" id="IPR041437">
    <property type="entry name" value="GH115_C"/>
</dbReference>
<comment type="caution">
    <text evidence="4">The sequence shown here is derived from an EMBL/GenBank/DDBJ whole genome shotgun (WGS) entry which is preliminary data.</text>
</comment>
<keyword evidence="5" id="KW-1185">Reference proteome</keyword>
<dbReference type="EMBL" id="JAUOTP010000004">
    <property type="protein sequence ID" value="MDO6414942.1"/>
    <property type="molecule type" value="Genomic_DNA"/>
</dbReference>
<feature type="signal peptide" evidence="2">
    <location>
        <begin position="1"/>
        <end position="49"/>
    </location>
</feature>
<dbReference type="PANTHER" id="PTHR37842">
    <property type="match status" value="1"/>
</dbReference>
<name>A0ABT8YAC3_9SPHN</name>
<feature type="chain" id="PRO_5045133973" evidence="2">
    <location>
        <begin position="50"/>
        <end position="872"/>
    </location>
</feature>
<dbReference type="InterPro" id="IPR042301">
    <property type="entry name" value="GH115_sf"/>
</dbReference>
<dbReference type="InterPro" id="IPR031924">
    <property type="entry name" value="GH115"/>
</dbReference>
<sequence length="872" mass="95510">MNLLQHAGRAARSTVAGLARGIRHIWRTRIVRPALFGLSFAAAALPAHAAPPRAPLVSETPLPGAFALAGAGQAAMLVYDPADHAVVAHAVRDLAEDVSAVTGIRPDLRARSTAPKSRHIVLIGTIGRSRAIDGLIRQGRIDVRALRGAWESFLILTVPHPLPGIEDALIIVGSDRRGTAYGVYELSEQMGVSPWTWWADVPAQKHEALWIPAGTRRFGPPSVRYRGLFINDEDWGLFPWAARTFDPARGNIGPKTYERVFELLLRLKANTLWPAMHKVSAPFNADSANAKLADDYAIVMGSSHAEPMLRNNVGEWKGTAQDFNYADNPAGVRAYWEQRVRTNARYESLWTLGMRGIHDGGMVGASTLEGRIDLLSSAIADQRAMLRRHVSPDLSGAKQMFMPYKEVLDLYRGGLKIPDDVTIVWPDDNFGYIRQFPSDAERARKGGMGVYYHLSYLGAPLSYIWLGTTPPALVQEEMTRAYDAGARTVWIANAGDIKPAEIGVSLFLEMAWDIDRWRDRDQVGFLTDWAGRTFGPARAEPIAALLDEHFRLNFERRPEHLQSWLPGERPLYPPTTPFEIGNRYKISSVEIDQRLDRFRTLAAGSDAIRASLPQDYADAFFELVDYPVKAAAAANRRFFGAERYDSLVDTQPTIARDAGAAAIAADVELKALTRRFNETIAGGKWRYIITEEPADSQWRQFRTAPVSLPAPGLAGERPSIAPPSPLKDGGVLWQEAEQFVSNDGWVLHKSLGRGAGTMIAQHAGARLAVRMTVPAGGPRTLSLGMLPLFSNDGSDAVLHLDVQIDANPPVRLDVSHPAESPAWTQGVLDNLLAVELPDRLSPGMHDIVIVARSSGVALDRIASSPSAPAAAH</sequence>
<keyword evidence="2" id="KW-0732">Signal</keyword>
<dbReference type="Gene3D" id="3.20.20.520">
    <property type="entry name" value="Glycosyl hydrolase family 115"/>
    <property type="match status" value="1"/>
</dbReference>
<dbReference type="Gene3D" id="2.60.120.1620">
    <property type="match status" value="1"/>
</dbReference>
<dbReference type="InterPro" id="IPR029018">
    <property type="entry name" value="Hex-like_dom2"/>
</dbReference>
<accession>A0ABT8YAC3</accession>
<dbReference type="Gene3D" id="3.30.379.10">
    <property type="entry name" value="Chitobiase/beta-hexosaminidase domain 2-like"/>
    <property type="match status" value="1"/>
</dbReference>
<evidence type="ECO:0000259" key="3">
    <source>
        <dbReference type="Pfam" id="PF17829"/>
    </source>
</evidence>
<dbReference type="GO" id="GO:0016787">
    <property type="term" value="F:hydrolase activity"/>
    <property type="evidence" value="ECO:0007669"/>
    <property type="project" value="UniProtKB-KW"/>
</dbReference>
<dbReference type="Gene3D" id="1.20.58.2150">
    <property type="match status" value="1"/>
</dbReference>
<evidence type="ECO:0000256" key="1">
    <source>
        <dbReference type="ARBA" id="ARBA00022801"/>
    </source>
</evidence>
<evidence type="ECO:0000313" key="5">
    <source>
        <dbReference type="Proteomes" id="UP001169764"/>
    </source>
</evidence>
<gene>
    <name evidence="4" type="ORF">Q4F19_11165</name>
</gene>
<evidence type="ECO:0000256" key="2">
    <source>
        <dbReference type="SAM" id="SignalP"/>
    </source>
</evidence>
<organism evidence="4 5">
    <name type="scientific">Sphingomonas natans</name>
    <dbReference type="NCBI Taxonomy" id="3063330"/>
    <lineage>
        <taxon>Bacteria</taxon>
        <taxon>Pseudomonadati</taxon>
        <taxon>Pseudomonadota</taxon>
        <taxon>Alphaproteobacteria</taxon>
        <taxon>Sphingomonadales</taxon>
        <taxon>Sphingomonadaceae</taxon>
        <taxon>Sphingomonas</taxon>
    </lineage>
</organism>
<dbReference type="PANTHER" id="PTHR37842:SF2">
    <property type="entry name" value="GYLCOSYL HYDROLASE 115 C-TERMINAL DOMAIN-CONTAINING PROTEIN"/>
    <property type="match status" value="1"/>
</dbReference>
<protein>
    <submittedName>
        <fullName evidence="4">Glycosyl hydrolase 115 family protein</fullName>
    </submittedName>
</protein>
<feature type="domain" description="Gylcosyl hydrolase 115 C-terminal" evidence="3">
    <location>
        <begin position="764"/>
        <end position="861"/>
    </location>
</feature>
<keyword evidence="1 4" id="KW-0378">Hydrolase</keyword>
<proteinExistence type="predicted"/>
<dbReference type="RefSeq" id="WP_303542565.1">
    <property type="nucleotide sequence ID" value="NZ_JAUOTP010000004.1"/>
</dbReference>
<dbReference type="Proteomes" id="UP001169764">
    <property type="component" value="Unassembled WGS sequence"/>
</dbReference>
<dbReference type="SUPFAM" id="SSF55545">
    <property type="entry name" value="beta-N-acetylhexosaminidase-like domain"/>
    <property type="match status" value="1"/>
</dbReference>